<feature type="region of interest" description="Disordered" evidence="7">
    <location>
        <begin position="688"/>
        <end position="711"/>
    </location>
</feature>
<evidence type="ECO:0000256" key="3">
    <source>
        <dbReference type="ARBA" id="ARBA00022741"/>
    </source>
</evidence>
<dbReference type="InterPro" id="IPR011009">
    <property type="entry name" value="Kinase-like_dom_sf"/>
</dbReference>
<dbReference type="Gene3D" id="3.30.200.20">
    <property type="entry name" value="Phosphorylase Kinase, domain 1"/>
    <property type="match status" value="1"/>
</dbReference>
<feature type="region of interest" description="Disordered" evidence="7">
    <location>
        <begin position="803"/>
        <end position="842"/>
    </location>
</feature>
<evidence type="ECO:0000313" key="10">
    <source>
        <dbReference type="Proteomes" id="UP001165289"/>
    </source>
</evidence>
<evidence type="ECO:0000256" key="6">
    <source>
        <dbReference type="PROSITE-ProRule" id="PRU10141"/>
    </source>
</evidence>
<dbReference type="InterPro" id="IPR017441">
    <property type="entry name" value="Protein_kinase_ATP_BS"/>
</dbReference>
<dbReference type="PANTHER" id="PTHR24342:SF14">
    <property type="entry name" value="DEATH-ASSOCIATED PROTEIN KINASE DAPK-1"/>
    <property type="match status" value="1"/>
</dbReference>
<gene>
    <name evidence="9" type="ORF">LOD99_11803</name>
</gene>
<dbReference type="PROSITE" id="PS00108">
    <property type="entry name" value="PROTEIN_KINASE_ST"/>
    <property type="match status" value="1"/>
</dbReference>
<dbReference type="EMBL" id="JAKMXF010000321">
    <property type="protein sequence ID" value="KAI6649438.1"/>
    <property type="molecule type" value="Genomic_DNA"/>
</dbReference>
<reference evidence="9 10" key="1">
    <citation type="journal article" date="2023" name="BMC Biol.">
        <title>The compact genome of the sponge Oopsacas minuta (Hexactinellida) is lacking key metazoan core genes.</title>
        <authorList>
            <person name="Santini S."/>
            <person name="Schenkelaars Q."/>
            <person name="Jourda C."/>
            <person name="Duchesne M."/>
            <person name="Belahbib H."/>
            <person name="Rocher C."/>
            <person name="Selva M."/>
            <person name="Riesgo A."/>
            <person name="Vervoort M."/>
            <person name="Leys S.P."/>
            <person name="Kodjabachian L."/>
            <person name="Le Bivic A."/>
            <person name="Borchiellini C."/>
            <person name="Claverie J.M."/>
            <person name="Renard E."/>
        </authorList>
    </citation>
    <scope>NUCLEOTIDE SEQUENCE [LARGE SCALE GENOMIC DNA]</scope>
    <source>
        <strain evidence="9">SPO-2</strain>
    </source>
</reference>
<dbReference type="GO" id="GO:0035556">
    <property type="term" value="P:intracellular signal transduction"/>
    <property type="evidence" value="ECO:0007669"/>
    <property type="project" value="TreeGrafter"/>
</dbReference>
<feature type="region of interest" description="Disordered" evidence="7">
    <location>
        <begin position="419"/>
        <end position="615"/>
    </location>
</feature>
<sequence length="1065" mass="121349">MSINVEEIVKKEEIESYYVVGDVLGRGKFATVKHITEKATGNCYAAKYLRKRNYAVNCRNTILQEAELLQELLEHRVIVDVKEVFEGNLVMIIILELCTGGDLFHSISAEPFTERESVFVLKQVIDALTFLHKKSIIHLDIKPENILLINETKLDIKLADFGLAVKLSPIEEFKRIIGTPEYVAPEVINFEPLSTSSDMWSLGALTYALLCGYSPFLPEDDDSTDEEVSRLVEQADILSNVSQAKYDFDDEVFEGVSQNAKEFIRNLLVLNPKRRPDAEQCLRHQWLKTYNDITLDQRQSAHSPIQSSTSSGFSDMSDISTNLGSNMSADYKPPMRSLPATPEFPSEHNILEEKEPDITDLVKTQSDSMSEIIKQVDTSYKAEPKYETKIDDTKREFVENKGIESIVSQKIDKIVDMTDKKEKSSFTHVSSPKEERRESRYTHRLYSRKSPVESSEKSTQGDISEKQTDTATIDKDQRQQNDNTDGKRRNTKGMRRKTERSDTNIFFGVPGIPFKRSDYVAEGSPTHEVEQKNTSYDKQNHIPDESTSLESSSKAEKTPEKDVLSTTRNLAQESKIKRRTEYSRNTTGSPTSNKLEVPRTSKSTKHTNNSEQNYRTSNLIKYFNYKYNNGNNSLDESDTAGVTTSEPSTPVYKSNSPRTSKTLTLNESYTNSGSYSERMLHKQDPLQNYDTIRSPSPRLSRRSSTPNGEIKPFLGAHLASLESGYLSNMNSPTTGRSGLSRTQSYMELAKNESKSSDNIKSLLDKENSGGNKSRPTSPLPNHIYSPLSISSSTRKESYENIYARTMPRMKKNSSSSSEKERATVHDNPELFQSPTSCQSISESPVHETIAYTDSYPNYKDTEIMEITADAAHDLISASRRLRFYELDLQKVQTSIRAYDEHFKVDVRNTQFNNNNNSNRNYVNRQYSIPTSYIPMNSLENRYSRTSLSTRSINSSMEDIMEQSTTINYPAITLSDRFNIRKRVQSIDDEKPLIKRDSFMTRSTSLHSLRDEPYSPITKSSRYITPVNSPYQPRRTSKESIQSVQPYISVYKQNRSSHYKAKEFSY</sequence>
<feature type="compositionally biased region" description="Low complexity" evidence="7">
    <location>
        <begin position="307"/>
        <end position="321"/>
    </location>
</feature>
<feature type="compositionally biased region" description="Polar residues" evidence="7">
    <location>
        <begin position="583"/>
        <end position="594"/>
    </location>
</feature>
<evidence type="ECO:0000259" key="8">
    <source>
        <dbReference type="PROSITE" id="PS50011"/>
    </source>
</evidence>
<feature type="binding site" evidence="6">
    <location>
        <position position="47"/>
    </location>
    <ligand>
        <name>ATP</name>
        <dbReference type="ChEBI" id="CHEBI:30616"/>
    </ligand>
</feature>
<feature type="compositionally biased region" description="Basic and acidic residues" evidence="7">
    <location>
        <begin position="515"/>
        <end position="531"/>
    </location>
</feature>
<feature type="compositionally biased region" description="Basic and acidic residues" evidence="7">
    <location>
        <begin position="749"/>
        <end position="767"/>
    </location>
</feature>
<feature type="region of interest" description="Disordered" evidence="7">
    <location>
        <begin position="302"/>
        <end position="328"/>
    </location>
</feature>
<feature type="region of interest" description="Disordered" evidence="7">
    <location>
        <begin position="1019"/>
        <end position="1039"/>
    </location>
</feature>
<evidence type="ECO:0000256" key="4">
    <source>
        <dbReference type="ARBA" id="ARBA00022777"/>
    </source>
</evidence>
<dbReference type="InterPro" id="IPR000719">
    <property type="entry name" value="Prot_kinase_dom"/>
</dbReference>
<evidence type="ECO:0000313" key="9">
    <source>
        <dbReference type="EMBL" id="KAI6649438.1"/>
    </source>
</evidence>
<organism evidence="9 10">
    <name type="scientific">Oopsacas minuta</name>
    <dbReference type="NCBI Taxonomy" id="111878"/>
    <lineage>
        <taxon>Eukaryota</taxon>
        <taxon>Metazoa</taxon>
        <taxon>Porifera</taxon>
        <taxon>Hexactinellida</taxon>
        <taxon>Hexasterophora</taxon>
        <taxon>Lyssacinosida</taxon>
        <taxon>Leucopsacidae</taxon>
        <taxon>Oopsacas</taxon>
    </lineage>
</organism>
<keyword evidence="2" id="KW-0808">Transferase</keyword>
<feature type="compositionally biased region" description="Polar residues" evidence="7">
    <location>
        <begin position="830"/>
        <end position="842"/>
    </location>
</feature>
<keyword evidence="5 6" id="KW-0067">ATP-binding</keyword>
<accession>A0AAV7JKG4</accession>
<evidence type="ECO:0000256" key="7">
    <source>
        <dbReference type="SAM" id="MobiDB-lite"/>
    </source>
</evidence>
<dbReference type="PROSITE" id="PS00107">
    <property type="entry name" value="PROTEIN_KINASE_ATP"/>
    <property type="match status" value="1"/>
</dbReference>
<proteinExistence type="predicted"/>
<feature type="compositionally biased region" description="Low complexity" evidence="7">
    <location>
        <begin position="693"/>
        <end position="704"/>
    </location>
</feature>
<feature type="compositionally biased region" description="Basic and acidic residues" evidence="7">
    <location>
        <begin position="553"/>
        <end position="563"/>
    </location>
</feature>
<feature type="compositionally biased region" description="Basic residues" evidence="7">
    <location>
        <begin position="489"/>
        <end position="498"/>
    </location>
</feature>
<evidence type="ECO:0000256" key="1">
    <source>
        <dbReference type="ARBA" id="ARBA00022527"/>
    </source>
</evidence>
<dbReference type="Gene3D" id="1.10.510.10">
    <property type="entry name" value="Transferase(Phosphotransferase) domain 1"/>
    <property type="match status" value="1"/>
</dbReference>
<feature type="compositionally biased region" description="Basic and acidic residues" evidence="7">
    <location>
        <begin position="419"/>
        <end position="441"/>
    </location>
</feature>
<keyword evidence="4 9" id="KW-0418">Kinase</keyword>
<feature type="compositionally biased region" description="Polar residues" evidence="7">
    <location>
        <begin position="640"/>
        <end position="662"/>
    </location>
</feature>
<dbReference type="SUPFAM" id="SSF56112">
    <property type="entry name" value="Protein kinase-like (PK-like)"/>
    <property type="match status" value="1"/>
</dbReference>
<dbReference type="GO" id="GO:0005524">
    <property type="term" value="F:ATP binding"/>
    <property type="evidence" value="ECO:0007669"/>
    <property type="project" value="UniProtKB-UniRule"/>
</dbReference>
<feature type="region of interest" description="Disordered" evidence="7">
    <location>
        <begin position="748"/>
        <end position="790"/>
    </location>
</feature>
<dbReference type="FunFam" id="1.10.510.10:FF:000571">
    <property type="entry name" value="Maternal embryonic leucine zipper kinase"/>
    <property type="match status" value="1"/>
</dbReference>
<evidence type="ECO:0000256" key="2">
    <source>
        <dbReference type="ARBA" id="ARBA00022679"/>
    </source>
</evidence>
<feature type="compositionally biased region" description="Basic and acidic residues" evidence="7">
    <location>
        <begin position="463"/>
        <end position="488"/>
    </location>
</feature>
<feature type="compositionally biased region" description="Basic and acidic residues" evidence="7">
    <location>
        <begin position="817"/>
        <end position="828"/>
    </location>
</feature>
<comment type="caution">
    <text evidence="9">The sequence shown here is derived from an EMBL/GenBank/DDBJ whole genome shotgun (WGS) entry which is preliminary data.</text>
</comment>
<feature type="domain" description="Protein kinase" evidence="8">
    <location>
        <begin position="18"/>
        <end position="287"/>
    </location>
</feature>
<name>A0AAV7JKG4_9METZ</name>
<keyword evidence="3 6" id="KW-0547">Nucleotide-binding</keyword>
<evidence type="ECO:0000256" key="5">
    <source>
        <dbReference type="ARBA" id="ARBA00022840"/>
    </source>
</evidence>
<feature type="region of interest" description="Disordered" evidence="7">
    <location>
        <begin position="634"/>
        <end position="662"/>
    </location>
</feature>
<dbReference type="Pfam" id="PF00069">
    <property type="entry name" value="Pkinase"/>
    <property type="match status" value="1"/>
</dbReference>
<feature type="compositionally biased region" description="Polar residues" evidence="7">
    <location>
        <begin position="606"/>
        <end position="615"/>
    </location>
</feature>
<keyword evidence="1" id="KW-0723">Serine/threonine-protein kinase</keyword>
<dbReference type="GO" id="GO:0005634">
    <property type="term" value="C:nucleus"/>
    <property type="evidence" value="ECO:0007669"/>
    <property type="project" value="TreeGrafter"/>
</dbReference>
<keyword evidence="10" id="KW-1185">Reference proteome</keyword>
<dbReference type="GO" id="GO:0004674">
    <property type="term" value="F:protein serine/threonine kinase activity"/>
    <property type="evidence" value="ECO:0007669"/>
    <property type="project" value="UniProtKB-KW"/>
</dbReference>
<dbReference type="AlphaFoldDB" id="A0AAV7JKG4"/>
<feature type="compositionally biased region" description="Polar residues" evidence="7">
    <location>
        <begin position="1019"/>
        <end position="1030"/>
    </location>
</feature>
<dbReference type="SMART" id="SM00220">
    <property type="entry name" value="S_TKc"/>
    <property type="match status" value="1"/>
</dbReference>
<dbReference type="InterPro" id="IPR008271">
    <property type="entry name" value="Ser/Thr_kinase_AS"/>
</dbReference>
<protein>
    <submittedName>
        <fullName evidence="9">Death-associated protein kinase related-like</fullName>
    </submittedName>
</protein>
<dbReference type="GO" id="GO:0043065">
    <property type="term" value="P:positive regulation of apoptotic process"/>
    <property type="evidence" value="ECO:0007669"/>
    <property type="project" value="TreeGrafter"/>
</dbReference>
<dbReference type="PROSITE" id="PS50011">
    <property type="entry name" value="PROTEIN_KINASE_DOM"/>
    <property type="match status" value="1"/>
</dbReference>
<dbReference type="Proteomes" id="UP001165289">
    <property type="component" value="Unassembled WGS sequence"/>
</dbReference>
<dbReference type="PANTHER" id="PTHR24342">
    <property type="entry name" value="SERINE/THREONINE-PROTEIN KINASE 17"/>
    <property type="match status" value="1"/>
</dbReference>